<keyword evidence="2 5" id="KW-0694">RNA-binding</keyword>
<dbReference type="InterPro" id="IPR011035">
    <property type="entry name" value="Ribosomal_bL25/Gln-tRNA_synth"/>
</dbReference>
<name>A0A1F5FVW9_9BACT</name>
<dbReference type="NCBIfam" id="TIGR00731">
    <property type="entry name" value="bL25_bact_ctc"/>
    <property type="match status" value="1"/>
</dbReference>
<comment type="caution">
    <text evidence="9">The sequence shown here is derived from an EMBL/GenBank/DDBJ whole genome shotgun (WGS) entry which is preliminary data.</text>
</comment>
<comment type="function">
    <text evidence="5">This is one of the proteins that binds to the 5S RNA in the ribosome where it forms part of the central protuberance.</text>
</comment>
<dbReference type="Proteomes" id="UP000179237">
    <property type="component" value="Unassembled WGS sequence"/>
</dbReference>
<sequence length="222" mass="24501">MTKHVLKAQKREVIGSKVKNLRKSGLTPAVVFGKSIDSLALAVNAVEFLKVYRQAGETSLIWLKVDGETKERPTLIKSMAFGPVKNEVLNIDFHQVNLKEKVTAFVPLEVIGESELIHSGQAILSQNLHEIEVECLPTDIPEKFEIDATLLKEIGDSLKVSDLKVDSEVEIKTDLDSIIVSLSEPQKEEEPLDTAVVEAEVAGEEGKENAEEETSSEEKPKE</sequence>
<dbReference type="InterPro" id="IPR029751">
    <property type="entry name" value="Ribosomal_L25_dom"/>
</dbReference>
<evidence type="ECO:0000259" key="7">
    <source>
        <dbReference type="Pfam" id="PF01386"/>
    </source>
</evidence>
<dbReference type="InterPro" id="IPR037121">
    <property type="entry name" value="Ribosomal_bL25_C"/>
</dbReference>
<dbReference type="GO" id="GO:0022625">
    <property type="term" value="C:cytosolic large ribosomal subunit"/>
    <property type="evidence" value="ECO:0007669"/>
    <property type="project" value="TreeGrafter"/>
</dbReference>
<evidence type="ECO:0000313" key="9">
    <source>
        <dbReference type="EMBL" id="OGD83732.1"/>
    </source>
</evidence>
<dbReference type="AlphaFoldDB" id="A0A1F5FVW9"/>
<dbReference type="Gene3D" id="2.40.240.10">
    <property type="entry name" value="Ribosomal Protein L25, Chain P"/>
    <property type="match status" value="1"/>
</dbReference>
<proteinExistence type="inferred from homology"/>
<feature type="domain" description="Large ribosomal subunit protein bL25 L25" evidence="7">
    <location>
        <begin position="6"/>
        <end position="93"/>
    </location>
</feature>
<protein>
    <recommendedName>
        <fullName evidence="5">Large ribosomal subunit protein bL25</fullName>
    </recommendedName>
    <alternativeName>
        <fullName evidence="5">General stress protein CTC</fullName>
    </alternativeName>
</protein>
<evidence type="ECO:0000256" key="5">
    <source>
        <dbReference type="HAMAP-Rule" id="MF_01334"/>
    </source>
</evidence>
<organism evidence="9 10">
    <name type="scientific">Candidatus Collierbacteria bacterium RIFOXYD1_FULL_40_9</name>
    <dbReference type="NCBI Taxonomy" id="1817731"/>
    <lineage>
        <taxon>Bacteria</taxon>
        <taxon>Candidatus Collieribacteriota</taxon>
    </lineage>
</organism>
<accession>A0A1F5FVW9</accession>
<evidence type="ECO:0000256" key="3">
    <source>
        <dbReference type="ARBA" id="ARBA00022980"/>
    </source>
</evidence>
<dbReference type="Pfam" id="PF01386">
    <property type="entry name" value="Ribosomal_L25p"/>
    <property type="match status" value="1"/>
</dbReference>
<evidence type="ECO:0000256" key="6">
    <source>
        <dbReference type="SAM" id="MobiDB-lite"/>
    </source>
</evidence>
<feature type="region of interest" description="Disordered" evidence="6">
    <location>
        <begin position="182"/>
        <end position="222"/>
    </location>
</feature>
<dbReference type="SUPFAM" id="SSF50715">
    <property type="entry name" value="Ribosomal protein L25-like"/>
    <property type="match status" value="1"/>
</dbReference>
<dbReference type="InterPro" id="IPR020056">
    <property type="entry name" value="Rbsml_bL25/Gln-tRNA_synth_N"/>
</dbReference>
<dbReference type="HAMAP" id="MF_01334">
    <property type="entry name" value="Ribosomal_bL25_CTC"/>
    <property type="match status" value="1"/>
</dbReference>
<dbReference type="InterPro" id="IPR020057">
    <property type="entry name" value="Ribosomal_bL25_b-dom"/>
</dbReference>
<dbReference type="InterPro" id="IPR001021">
    <property type="entry name" value="Ribosomal_bL25_long"/>
</dbReference>
<keyword evidence="1 5" id="KW-0699">rRNA-binding</keyword>
<gene>
    <name evidence="5" type="primary">rplY</name>
    <name evidence="5" type="synonym">ctc</name>
    <name evidence="9" type="ORF">A2572_00725</name>
</gene>
<evidence type="ECO:0000259" key="8">
    <source>
        <dbReference type="Pfam" id="PF14693"/>
    </source>
</evidence>
<dbReference type="GO" id="GO:0008097">
    <property type="term" value="F:5S rRNA binding"/>
    <property type="evidence" value="ECO:0007669"/>
    <property type="project" value="InterPro"/>
</dbReference>
<keyword evidence="4 5" id="KW-0687">Ribonucleoprotein</keyword>
<dbReference type="PANTHER" id="PTHR33284">
    <property type="entry name" value="RIBOSOMAL PROTEIN L25/GLN-TRNA SYNTHETASE, ANTI-CODON-BINDING DOMAIN-CONTAINING PROTEIN"/>
    <property type="match status" value="1"/>
</dbReference>
<evidence type="ECO:0000256" key="1">
    <source>
        <dbReference type="ARBA" id="ARBA00022730"/>
    </source>
</evidence>
<dbReference type="CDD" id="cd00495">
    <property type="entry name" value="Ribosomal_L25_TL5_CTC"/>
    <property type="match status" value="1"/>
</dbReference>
<dbReference type="GO" id="GO:0006412">
    <property type="term" value="P:translation"/>
    <property type="evidence" value="ECO:0007669"/>
    <property type="project" value="UniProtKB-UniRule"/>
</dbReference>
<evidence type="ECO:0000256" key="2">
    <source>
        <dbReference type="ARBA" id="ARBA00022884"/>
    </source>
</evidence>
<dbReference type="InterPro" id="IPR020930">
    <property type="entry name" value="Ribosomal_uL5_bac-type"/>
</dbReference>
<comment type="subunit">
    <text evidence="5">Part of the 50S ribosomal subunit; part of the 5S rRNA/L5/L18/L25 subcomplex. Contacts the 5S rRNA. Binds to the 5S rRNA independently of L5 and L18.</text>
</comment>
<evidence type="ECO:0000256" key="4">
    <source>
        <dbReference type="ARBA" id="ARBA00023274"/>
    </source>
</evidence>
<evidence type="ECO:0000313" key="10">
    <source>
        <dbReference type="Proteomes" id="UP000179237"/>
    </source>
</evidence>
<dbReference type="Gene3D" id="2.170.120.20">
    <property type="entry name" value="Ribosomal protein L25, beta domain"/>
    <property type="match status" value="1"/>
</dbReference>
<dbReference type="Pfam" id="PF14693">
    <property type="entry name" value="Ribosomal_TL5_C"/>
    <property type="match status" value="1"/>
</dbReference>
<keyword evidence="3 5" id="KW-0689">Ribosomal protein</keyword>
<dbReference type="GO" id="GO:0003735">
    <property type="term" value="F:structural constituent of ribosome"/>
    <property type="evidence" value="ECO:0007669"/>
    <property type="project" value="InterPro"/>
</dbReference>
<feature type="domain" description="Large ribosomal subunit protein bL25 beta" evidence="8">
    <location>
        <begin position="101"/>
        <end position="186"/>
    </location>
</feature>
<dbReference type="EMBL" id="MFAQ01000009">
    <property type="protein sequence ID" value="OGD83732.1"/>
    <property type="molecule type" value="Genomic_DNA"/>
</dbReference>
<reference evidence="9 10" key="1">
    <citation type="journal article" date="2016" name="Nat. Commun.">
        <title>Thousands of microbial genomes shed light on interconnected biogeochemical processes in an aquifer system.</title>
        <authorList>
            <person name="Anantharaman K."/>
            <person name="Brown C.T."/>
            <person name="Hug L.A."/>
            <person name="Sharon I."/>
            <person name="Castelle C.J."/>
            <person name="Probst A.J."/>
            <person name="Thomas B.C."/>
            <person name="Singh A."/>
            <person name="Wilkins M.J."/>
            <person name="Karaoz U."/>
            <person name="Brodie E.L."/>
            <person name="Williams K.H."/>
            <person name="Hubbard S.S."/>
            <person name="Banfield J.F."/>
        </authorList>
    </citation>
    <scope>NUCLEOTIDE SEQUENCE [LARGE SCALE GENOMIC DNA]</scope>
</reference>
<dbReference type="PANTHER" id="PTHR33284:SF1">
    <property type="entry name" value="RIBOSOMAL PROTEIN L25_GLN-TRNA SYNTHETASE, ANTI-CODON-BINDING DOMAIN-CONTAINING PROTEIN"/>
    <property type="match status" value="1"/>
</dbReference>
<comment type="similarity">
    <text evidence="5">Belongs to the bacterial ribosomal protein bL25 family. CTC subfamily.</text>
</comment>